<keyword evidence="8" id="KW-1185">Reference proteome</keyword>
<dbReference type="PROSITE" id="PS00647">
    <property type="entry name" value="THYMID_PHOSPHORYLASE"/>
    <property type="match status" value="1"/>
</dbReference>
<evidence type="ECO:0000256" key="4">
    <source>
        <dbReference type="HAMAP-Rule" id="MF_00703"/>
    </source>
</evidence>
<feature type="region of interest" description="Disordered" evidence="5">
    <location>
        <begin position="1"/>
        <end position="24"/>
    </location>
</feature>
<dbReference type="GO" id="GO:0004645">
    <property type="term" value="F:1,4-alpha-oligoglucan phosphorylase activity"/>
    <property type="evidence" value="ECO:0007669"/>
    <property type="project" value="InterPro"/>
</dbReference>
<dbReference type="Gene3D" id="3.90.1170.30">
    <property type="entry name" value="Pyrimidine nucleoside phosphorylase-like, C-terminal domain"/>
    <property type="match status" value="1"/>
</dbReference>
<dbReference type="NCBIfam" id="NF003338">
    <property type="entry name" value="PRK04350.1"/>
    <property type="match status" value="1"/>
</dbReference>
<comment type="catalytic activity">
    <reaction evidence="3 4">
        <text>thymidine + phosphate = 2-deoxy-alpha-D-ribose 1-phosphate + thymine</text>
        <dbReference type="Rhea" id="RHEA:16037"/>
        <dbReference type="ChEBI" id="CHEBI:17748"/>
        <dbReference type="ChEBI" id="CHEBI:17821"/>
        <dbReference type="ChEBI" id="CHEBI:43474"/>
        <dbReference type="ChEBI" id="CHEBI:57259"/>
        <dbReference type="EC" id="2.4.2.4"/>
    </reaction>
</comment>
<evidence type="ECO:0000256" key="5">
    <source>
        <dbReference type="SAM" id="MobiDB-lite"/>
    </source>
</evidence>
<dbReference type="InterPro" id="IPR000053">
    <property type="entry name" value="Thymidine/pyrmidine_PPase"/>
</dbReference>
<accession>A0A5S9PXQ7</accession>
<dbReference type="AlphaFoldDB" id="A0A5S9PXQ7"/>
<comment type="similarity">
    <text evidence="4">Belongs to the thymidine/pyrimidine-nucleoside phosphorylase family. Type 2 subfamily.</text>
</comment>
<dbReference type="Pfam" id="PF00591">
    <property type="entry name" value="Glycos_transf_3"/>
    <property type="match status" value="1"/>
</dbReference>
<dbReference type="GO" id="GO:0006206">
    <property type="term" value="P:pyrimidine nucleobase metabolic process"/>
    <property type="evidence" value="ECO:0007669"/>
    <property type="project" value="InterPro"/>
</dbReference>
<name>A0A5S9PXQ7_9HYPH</name>
<dbReference type="InterPro" id="IPR017459">
    <property type="entry name" value="Glycosyl_Trfase_fam3_N_dom"/>
</dbReference>
<dbReference type="SMART" id="SM00941">
    <property type="entry name" value="PYNP_C"/>
    <property type="match status" value="1"/>
</dbReference>
<evidence type="ECO:0000256" key="2">
    <source>
        <dbReference type="ARBA" id="ARBA00022679"/>
    </source>
</evidence>
<dbReference type="PANTHER" id="PTHR10515">
    <property type="entry name" value="THYMIDINE PHOSPHORYLASE"/>
    <property type="match status" value="1"/>
</dbReference>
<gene>
    <name evidence="7" type="ORF">STARVERO_03700</name>
</gene>
<sequence length="520" mass="54826">MTMPPSPAAPPATGNGSPNGLAQPPLRARRLGLYTQHQPIVFMRTDCHVCRSEGLSARSQVLVTAGARQVQATLFQVDGDRLLAREEVGLSETAWEFLGVAEGDEIRVSHPPALESLANVRRRIYGNRLDQRAFSEIVTDIVAGRYTEVHLAAFLTASAALPLDEDETTSLTRAMVDVGDRLRWNAPVVVDKHCVGGLPGNRTTPIIVAIVAANGLVMPKTSSRAITSPAGTADTMETLAPVDLDIAALKRVVEAEGGCIAWGGAVHLSPADDIFLRVERELDIDTEGQLIASVLSKKISAGSTHVVIDIPVGPTAKVRGEDAATHLAARIDAVAARFGLSTTCVQTDGTQPVGRGIGPALEAFDVLAVLRNAPGAPDDLRRRAITLAGAALEIGGKAAEGEGAALAHATLESGAAWVKFQAICAAQGGLREPPRATYVRPLLAPRAGRVVYINNRKLSRLAKLAGAPEAKAAGLHMETRLGEEVDKGQPLLRIHAQTTGEMAYALDYVARAGDIIEVEP</sequence>
<keyword evidence="2 4" id="KW-0808">Transferase</keyword>
<evidence type="ECO:0000313" key="8">
    <source>
        <dbReference type="Proteomes" id="UP000433050"/>
    </source>
</evidence>
<dbReference type="EC" id="2.4.2.4" evidence="4"/>
<protein>
    <recommendedName>
        <fullName evidence="4">Putative thymidine phosphorylase</fullName>
        <ecNumber evidence="4">2.4.2.4</ecNumber>
    </recommendedName>
    <alternativeName>
        <fullName evidence="4">TdRPase</fullName>
    </alternativeName>
</protein>
<dbReference type="InterPro" id="IPR017872">
    <property type="entry name" value="Pyrmidine_PPase_CS"/>
</dbReference>
<keyword evidence="1 4" id="KW-0328">Glycosyltransferase</keyword>
<feature type="domain" description="Pyrimidine nucleoside phosphorylase C-terminal" evidence="6">
    <location>
        <begin position="449"/>
        <end position="516"/>
    </location>
</feature>
<dbReference type="InterPro" id="IPR036320">
    <property type="entry name" value="Glycosyl_Trfase_fam3_N_dom_sf"/>
</dbReference>
<dbReference type="InterPro" id="IPR036566">
    <property type="entry name" value="PYNP-like_C_sf"/>
</dbReference>
<dbReference type="Gene3D" id="1.20.970.50">
    <property type="match status" value="1"/>
</dbReference>
<evidence type="ECO:0000256" key="1">
    <source>
        <dbReference type="ARBA" id="ARBA00022676"/>
    </source>
</evidence>
<proteinExistence type="inferred from homology"/>
<dbReference type="Gene3D" id="3.40.1030.10">
    <property type="entry name" value="Nucleoside phosphorylase/phosphoribosyltransferase catalytic domain"/>
    <property type="match status" value="1"/>
</dbReference>
<dbReference type="GO" id="GO:0006213">
    <property type="term" value="P:pyrimidine nucleoside metabolic process"/>
    <property type="evidence" value="ECO:0007669"/>
    <property type="project" value="InterPro"/>
</dbReference>
<organism evidence="7 8">
    <name type="scientific">Starkeya nomas</name>
    <dbReference type="NCBI Taxonomy" id="2666134"/>
    <lineage>
        <taxon>Bacteria</taxon>
        <taxon>Pseudomonadati</taxon>
        <taxon>Pseudomonadota</taxon>
        <taxon>Alphaproteobacteria</taxon>
        <taxon>Hyphomicrobiales</taxon>
        <taxon>Xanthobacteraceae</taxon>
        <taxon>Starkeya</taxon>
    </lineage>
</organism>
<dbReference type="InterPro" id="IPR000312">
    <property type="entry name" value="Glycosyl_Trfase_fam3"/>
</dbReference>
<dbReference type="PANTHER" id="PTHR10515:SF0">
    <property type="entry name" value="THYMIDINE PHOSPHORYLASE"/>
    <property type="match status" value="1"/>
</dbReference>
<evidence type="ECO:0000259" key="6">
    <source>
        <dbReference type="SMART" id="SM00941"/>
    </source>
</evidence>
<evidence type="ECO:0000256" key="3">
    <source>
        <dbReference type="ARBA" id="ARBA00048550"/>
    </source>
</evidence>
<dbReference type="InterPro" id="IPR013102">
    <property type="entry name" value="PYNP_C"/>
</dbReference>
<dbReference type="Proteomes" id="UP000433050">
    <property type="component" value="Unassembled WGS sequence"/>
</dbReference>
<feature type="compositionally biased region" description="Low complexity" evidence="5">
    <location>
        <begin position="11"/>
        <end position="20"/>
    </location>
</feature>
<dbReference type="SUPFAM" id="SSF52418">
    <property type="entry name" value="Nucleoside phosphorylase/phosphoribosyltransferase catalytic domain"/>
    <property type="match status" value="1"/>
</dbReference>
<reference evidence="7 8" key="1">
    <citation type="submission" date="2019-12" db="EMBL/GenBank/DDBJ databases">
        <authorList>
            <person name="Reyes-Prieto M."/>
        </authorList>
    </citation>
    <scope>NUCLEOTIDE SEQUENCE [LARGE SCALE GENOMIC DNA]</scope>
    <source>
        <strain evidence="7">HF14-78462</strain>
    </source>
</reference>
<dbReference type="GO" id="GO:0009032">
    <property type="term" value="F:thymidine phosphorylase activity"/>
    <property type="evidence" value="ECO:0007669"/>
    <property type="project" value="UniProtKB-UniRule"/>
</dbReference>
<dbReference type="HAMAP" id="MF_00703">
    <property type="entry name" value="Thymid_phosp_2"/>
    <property type="match status" value="1"/>
</dbReference>
<dbReference type="EMBL" id="CACSAS010000001">
    <property type="protein sequence ID" value="CAA0109171.1"/>
    <property type="molecule type" value="Genomic_DNA"/>
</dbReference>
<dbReference type="Pfam" id="PF02885">
    <property type="entry name" value="Glycos_trans_3N"/>
    <property type="match status" value="1"/>
</dbReference>
<dbReference type="InterPro" id="IPR028579">
    <property type="entry name" value="Thym_Pase_Put"/>
</dbReference>
<dbReference type="InterPro" id="IPR035902">
    <property type="entry name" value="Nuc_phospho_transferase"/>
</dbReference>
<dbReference type="SUPFAM" id="SSF54680">
    <property type="entry name" value="Pyrimidine nucleoside phosphorylase C-terminal domain"/>
    <property type="match status" value="1"/>
</dbReference>
<feature type="compositionally biased region" description="Pro residues" evidence="5">
    <location>
        <begin position="1"/>
        <end position="10"/>
    </location>
</feature>
<dbReference type="SUPFAM" id="SSF47648">
    <property type="entry name" value="Nucleoside phosphorylase/phosphoribosyltransferase N-terminal domain"/>
    <property type="match status" value="1"/>
</dbReference>
<evidence type="ECO:0000313" key="7">
    <source>
        <dbReference type="EMBL" id="CAA0109171.1"/>
    </source>
</evidence>
<dbReference type="GO" id="GO:0005829">
    <property type="term" value="C:cytosol"/>
    <property type="evidence" value="ECO:0007669"/>
    <property type="project" value="TreeGrafter"/>
</dbReference>
<dbReference type="InterPro" id="IPR013466">
    <property type="entry name" value="Thymidine/AMP_Pase"/>
</dbReference>
<dbReference type="Pfam" id="PF07831">
    <property type="entry name" value="PYNP_C"/>
    <property type="match status" value="1"/>
</dbReference>
<dbReference type="NCBIfam" id="TIGR02645">
    <property type="entry name" value="ARCH_P_rylase"/>
    <property type="match status" value="1"/>
</dbReference>